<proteinExistence type="predicted"/>
<feature type="region of interest" description="Disordered" evidence="1">
    <location>
        <begin position="41"/>
        <end position="64"/>
    </location>
</feature>
<name>A0A3A4K665_9NOCA</name>
<dbReference type="RefSeq" id="WP_120039465.1">
    <property type="nucleotide sequence ID" value="NZ_QZFU01000016.1"/>
</dbReference>
<dbReference type="OrthoDB" id="4560215at2"/>
<evidence type="ECO:0000256" key="1">
    <source>
        <dbReference type="SAM" id="MobiDB-lite"/>
    </source>
</evidence>
<evidence type="ECO:0000313" key="2">
    <source>
        <dbReference type="EMBL" id="RJO76539.1"/>
    </source>
</evidence>
<reference evidence="2 3" key="1">
    <citation type="submission" date="2018-09" db="EMBL/GenBank/DDBJ databases">
        <title>YIM PH21274 draft genome.</title>
        <authorList>
            <person name="Miao C."/>
        </authorList>
    </citation>
    <scope>NUCLEOTIDE SEQUENCE [LARGE SCALE GENOMIC DNA]</scope>
    <source>
        <strain evidence="2 3">YIM PH 21724</strain>
    </source>
</reference>
<organism evidence="2 3">
    <name type="scientific">Nocardia panacis</name>
    <dbReference type="NCBI Taxonomy" id="2340916"/>
    <lineage>
        <taxon>Bacteria</taxon>
        <taxon>Bacillati</taxon>
        <taxon>Actinomycetota</taxon>
        <taxon>Actinomycetes</taxon>
        <taxon>Mycobacteriales</taxon>
        <taxon>Nocardiaceae</taxon>
        <taxon>Nocardia</taxon>
    </lineage>
</organism>
<feature type="compositionally biased region" description="Polar residues" evidence="1">
    <location>
        <begin position="54"/>
        <end position="64"/>
    </location>
</feature>
<dbReference type="Proteomes" id="UP000266677">
    <property type="component" value="Unassembled WGS sequence"/>
</dbReference>
<accession>A0A3A4K665</accession>
<gene>
    <name evidence="2" type="ORF">D5S18_09585</name>
</gene>
<sequence length="64" mass="6874">MSAAHDELLRLAEALPDDQVPAATALLRQLVSKSGRRTFRSEGIVSHRDLPQRASFSSPGSASN</sequence>
<keyword evidence="3" id="KW-1185">Reference proteome</keyword>
<dbReference type="AlphaFoldDB" id="A0A3A4K665"/>
<dbReference type="EMBL" id="QZFU01000016">
    <property type="protein sequence ID" value="RJO76539.1"/>
    <property type="molecule type" value="Genomic_DNA"/>
</dbReference>
<protein>
    <submittedName>
        <fullName evidence="2">Uncharacterized protein</fullName>
    </submittedName>
</protein>
<comment type="caution">
    <text evidence="2">The sequence shown here is derived from an EMBL/GenBank/DDBJ whole genome shotgun (WGS) entry which is preliminary data.</text>
</comment>
<evidence type="ECO:0000313" key="3">
    <source>
        <dbReference type="Proteomes" id="UP000266677"/>
    </source>
</evidence>